<organism evidence="8 9">
    <name type="scientific">Paracoccus aestuariivivens</name>
    <dbReference type="NCBI Taxonomy" id="1820333"/>
    <lineage>
        <taxon>Bacteria</taxon>
        <taxon>Pseudomonadati</taxon>
        <taxon>Pseudomonadota</taxon>
        <taxon>Alphaproteobacteria</taxon>
        <taxon>Rhodobacterales</taxon>
        <taxon>Paracoccaceae</taxon>
        <taxon>Paracoccus</taxon>
    </lineage>
</organism>
<dbReference type="Proteomes" id="UP000478183">
    <property type="component" value="Unassembled WGS sequence"/>
</dbReference>
<evidence type="ECO:0000256" key="2">
    <source>
        <dbReference type="ARBA" id="ARBA00011006"/>
    </source>
</evidence>
<keyword evidence="9" id="KW-1185">Reference proteome</keyword>
<feature type="transmembrane region" description="Helical" evidence="7">
    <location>
        <begin position="65"/>
        <end position="83"/>
    </location>
</feature>
<dbReference type="PANTHER" id="PTHR33884:SF3">
    <property type="entry name" value="UPF0410 PROTEIN YMGE"/>
    <property type="match status" value="1"/>
</dbReference>
<protein>
    <submittedName>
        <fullName evidence="8">GlsB/YeaQ/YmgE family stress response membrane protein</fullName>
    </submittedName>
</protein>
<sequence length="86" mass="8807">MTLSSFIITLVIGAIAGWLAGQIVKGHGQGLLTNIIVGILGAVIASFLFPALGLGMFAASPVLGSIIYSTIGAVILLFVLRLVQRA</sequence>
<comment type="caution">
    <text evidence="8">The sequence shown here is derived from an EMBL/GenBank/DDBJ whole genome shotgun (WGS) entry which is preliminary data.</text>
</comment>
<reference evidence="8 9" key="1">
    <citation type="submission" date="2019-11" db="EMBL/GenBank/DDBJ databases">
        <authorList>
            <person name="Dong K."/>
        </authorList>
    </citation>
    <scope>NUCLEOTIDE SEQUENCE [LARGE SCALE GENOMIC DNA]</scope>
    <source>
        <strain evidence="8 9">NBRC 111993</strain>
    </source>
</reference>
<dbReference type="GO" id="GO:0005886">
    <property type="term" value="C:plasma membrane"/>
    <property type="evidence" value="ECO:0007669"/>
    <property type="project" value="UniProtKB-SubCell"/>
</dbReference>
<dbReference type="EMBL" id="WMIE01000003">
    <property type="protein sequence ID" value="MTH77793.1"/>
    <property type="molecule type" value="Genomic_DNA"/>
</dbReference>
<evidence type="ECO:0000256" key="1">
    <source>
        <dbReference type="ARBA" id="ARBA00004651"/>
    </source>
</evidence>
<comment type="similarity">
    <text evidence="2">Belongs to the UPF0410 family.</text>
</comment>
<dbReference type="InterPro" id="IPR007341">
    <property type="entry name" value="Transgly_assoc"/>
</dbReference>
<evidence type="ECO:0000256" key="5">
    <source>
        <dbReference type="ARBA" id="ARBA00022989"/>
    </source>
</evidence>
<evidence type="ECO:0000256" key="7">
    <source>
        <dbReference type="SAM" id="Phobius"/>
    </source>
</evidence>
<feature type="transmembrane region" description="Helical" evidence="7">
    <location>
        <begin position="31"/>
        <end position="59"/>
    </location>
</feature>
<evidence type="ECO:0000256" key="3">
    <source>
        <dbReference type="ARBA" id="ARBA00022475"/>
    </source>
</evidence>
<evidence type="ECO:0000313" key="9">
    <source>
        <dbReference type="Proteomes" id="UP000478183"/>
    </source>
</evidence>
<dbReference type="AlphaFoldDB" id="A0A6L6J6P8"/>
<evidence type="ECO:0000256" key="6">
    <source>
        <dbReference type="ARBA" id="ARBA00023136"/>
    </source>
</evidence>
<feature type="transmembrane region" description="Helical" evidence="7">
    <location>
        <begin position="6"/>
        <end position="24"/>
    </location>
</feature>
<dbReference type="OrthoDB" id="9815411at2"/>
<gene>
    <name evidence="8" type="ORF">GL286_08655</name>
</gene>
<dbReference type="Pfam" id="PF04226">
    <property type="entry name" value="Transgly_assoc"/>
    <property type="match status" value="1"/>
</dbReference>
<evidence type="ECO:0000256" key="4">
    <source>
        <dbReference type="ARBA" id="ARBA00022692"/>
    </source>
</evidence>
<accession>A0A6L6J6P8</accession>
<name>A0A6L6J6P8_9RHOB</name>
<dbReference type="RefSeq" id="WP_155095153.1">
    <property type="nucleotide sequence ID" value="NZ_WMIE01000003.1"/>
</dbReference>
<keyword evidence="5 7" id="KW-1133">Transmembrane helix</keyword>
<dbReference type="PANTHER" id="PTHR33884">
    <property type="entry name" value="UPF0410 PROTEIN YMGE"/>
    <property type="match status" value="1"/>
</dbReference>
<keyword evidence="3" id="KW-1003">Cell membrane</keyword>
<evidence type="ECO:0000313" key="8">
    <source>
        <dbReference type="EMBL" id="MTH77793.1"/>
    </source>
</evidence>
<keyword evidence="6 7" id="KW-0472">Membrane</keyword>
<proteinExistence type="inferred from homology"/>
<comment type="subcellular location">
    <subcellularLocation>
        <location evidence="1">Cell membrane</location>
        <topology evidence="1">Multi-pass membrane protein</topology>
    </subcellularLocation>
</comment>
<keyword evidence="4 7" id="KW-0812">Transmembrane</keyword>